<evidence type="ECO:0000313" key="2">
    <source>
        <dbReference type="EMBL" id="QII43930.1"/>
    </source>
</evidence>
<evidence type="ECO:0000256" key="1">
    <source>
        <dbReference type="ARBA" id="ARBA00009820"/>
    </source>
</evidence>
<gene>
    <name evidence="2" type="ORF">GVT53_04315</name>
</gene>
<dbReference type="InterPro" id="IPR011042">
    <property type="entry name" value="6-blade_b-propeller_TolB-like"/>
</dbReference>
<dbReference type="SUPFAM" id="SSF82171">
    <property type="entry name" value="DPP6 N-terminal domain-like"/>
    <property type="match status" value="1"/>
</dbReference>
<dbReference type="Proteomes" id="UP000502928">
    <property type="component" value="Chromosome"/>
</dbReference>
<dbReference type="PANTHER" id="PTHR36842:SF1">
    <property type="entry name" value="PROTEIN TOLB"/>
    <property type="match status" value="1"/>
</dbReference>
<organism evidence="2 3">
    <name type="scientific">Flagellimonas oceani</name>
    <dbReference type="NCBI Taxonomy" id="2698672"/>
    <lineage>
        <taxon>Bacteria</taxon>
        <taxon>Pseudomonadati</taxon>
        <taxon>Bacteroidota</taxon>
        <taxon>Flavobacteriia</taxon>
        <taxon>Flavobacteriales</taxon>
        <taxon>Flavobacteriaceae</taxon>
        <taxon>Flagellimonas</taxon>
    </lineage>
</organism>
<keyword evidence="3" id="KW-1185">Reference proteome</keyword>
<comment type="similarity">
    <text evidence="1">Belongs to the TolB family.</text>
</comment>
<dbReference type="InterPro" id="IPR011659">
    <property type="entry name" value="WD40"/>
</dbReference>
<name>A0A6G7IZV2_9FLAO</name>
<protein>
    <recommendedName>
        <fullName evidence="4">Translocation protein TolB</fullName>
    </recommendedName>
</protein>
<dbReference type="KEGG" id="mut:GVT53_04315"/>
<sequence length="326" mass="36293">MKINILLLSVILMNIGCGTKIIAQGNTQGNRIGFFDENNMNLCVLNVNDGSVQTLVHIEESSSGMYRRTVWSPDGSQFAFTGTVDGVRGTYIVDADGSNRELVLRPKGRSDEGVLDWHEDLKLIFVLKNIDGNAEIYAVKDSLHLTNLTKSPSWEFFPTVFPDGRIAFVSNIDEKEGVKNSTFKNVYVSDPDGAGFTFLLSMEGMDMESVSTTGIFPDISPDGKVMCFTLKGDIHIMDTDGKNRRNITNTPHLTELTPSFSLDGKSIVYSGASKPETDFLSGNQPTMNLFKVNLETLEKEQLTFGAHNFFTHPIYQPYEQRFADRQ</sequence>
<reference evidence="2 3" key="1">
    <citation type="submission" date="2020-02" db="EMBL/GenBank/DDBJ databases">
        <title>Complete genome of Muricauda sp. 501str8.</title>
        <authorList>
            <person name="Dong B."/>
            <person name="Zhu S."/>
            <person name="Yang J."/>
            <person name="Chen J."/>
        </authorList>
    </citation>
    <scope>NUCLEOTIDE SEQUENCE [LARGE SCALE GENOMIC DNA]</scope>
    <source>
        <strain evidence="2 3">501str8</strain>
    </source>
</reference>
<dbReference type="AlphaFoldDB" id="A0A6G7IZV2"/>
<dbReference type="Gene3D" id="2.120.10.30">
    <property type="entry name" value="TolB, C-terminal domain"/>
    <property type="match status" value="2"/>
</dbReference>
<proteinExistence type="inferred from homology"/>
<dbReference type="RefSeq" id="WP_166247591.1">
    <property type="nucleotide sequence ID" value="NZ_CP049616.1"/>
</dbReference>
<dbReference type="PANTHER" id="PTHR36842">
    <property type="entry name" value="PROTEIN TOLB HOMOLOG"/>
    <property type="match status" value="1"/>
</dbReference>
<accession>A0A6G7IZV2</accession>
<dbReference type="Pfam" id="PF07676">
    <property type="entry name" value="PD40"/>
    <property type="match status" value="3"/>
</dbReference>
<dbReference type="EMBL" id="CP049616">
    <property type="protein sequence ID" value="QII43930.1"/>
    <property type="molecule type" value="Genomic_DNA"/>
</dbReference>
<evidence type="ECO:0000313" key="3">
    <source>
        <dbReference type="Proteomes" id="UP000502928"/>
    </source>
</evidence>
<evidence type="ECO:0008006" key="4">
    <source>
        <dbReference type="Google" id="ProtNLM"/>
    </source>
</evidence>